<dbReference type="OrthoDB" id="4327074at2759"/>
<sequence>ISETTLSHHLIEFQEQEIPTDFEYTARNDVTKIFSATQEDEPFEHFKEVVKSHYGLTKKEALKLAFQYGKENGVAMPDSWVKNKHVGNMWLTGMRKHHQSLCLRKPEATSLTQLISFNVKAFLET</sequence>
<comment type="caution">
    <text evidence="1">The sequence shown here is derived from an EMBL/GenBank/DDBJ whole genome shotgun (WGS) entry which is preliminary data.</text>
</comment>
<evidence type="ECO:0000313" key="1">
    <source>
        <dbReference type="EMBL" id="GFG30232.1"/>
    </source>
</evidence>
<feature type="non-terminal residue" evidence="1">
    <location>
        <position position="1"/>
    </location>
</feature>
<keyword evidence="2" id="KW-1185">Reference proteome</keyword>
<dbReference type="InParanoid" id="A0A6L2PGF9"/>
<name>A0A6L2PGF9_COPFO</name>
<dbReference type="AlphaFoldDB" id="A0A6L2PGF9"/>
<proteinExistence type="predicted"/>
<gene>
    <name evidence="1" type="ORF">Cfor_11152</name>
</gene>
<accession>A0A6L2PGF9</accession>
<reference evidence="2" key="1">
    <citation type="submission" date="2020-01" db="EMBL/GenBank/DDBJ databases">
        <title>Draft genome sequence of the Termite Coptotermes fromosanus.</title>
        <authorList>
            <person name="Itakura S."/>
            <person name="Yosikawa Y."/>
            <person name="Umezawa K."/>
        </authorList>
    </citation>
    <scope>NUCLEOTIDE SEQUENCE [LARGE SCALE GENOMIC DNA]</scope>
</reference>
<dbReference type="Proteomes" id="UP000502823">
    <property type="component" value="Unassembled WGS sequence"/>
</dbReference>
<evidence type="ECO:0008006" key="3">
    <source>
        <dbReference type="Google" id="ProtNLM"/>
    </source>
</evidence>
<organism evidence="1 2">
    <name type="scientific">Coptotermes formosanus</name>
    <name type="common">Formosan subterranean termite</name>
    <dbReference type="NCBI Taxonomy" id="36987"/>
    <lineage>
        <taxon>Eukaryota</taxon>
        <taxon>Metazoa</taxon>
        <taxon>Ecdysozoa</taxon>
        <taxon>Arthropoda</taxon>
        <taxon>Hexapoda</taxon>
        <taxon>Insecta</taxon>
        <taxon>Pterygota</taxon>
        <taxon>Neoptera</taxon>
        <taxon>Polyneoptera</taxon>
        <taxon>Dictyoptera</taxon>
        <taxon>Blattodea</taxon>
        <taxon>Blattoidea</taxon>
        <taxon>Termitoidae</taxon>
        <taxon>Rhinotermitidae</taxon>
        <taxon>Coptotermes</taxon>
    </lineage>
</organism>
<dbReference type="EMBL" id="BLKM01010448">
    <property type="protein sequence ID" value="GFG30232.1"/>
    <property type="molecule type" value="Genomic_DNA"/>
</dbReference>
<evidence type="ECO:0000313" key="2">
    <source>
        <dbReference type="Proteomes" id="UP000502823"/>
    </source>
</evidence>
<protein>
    <recommendedName>
        <fullName evidence="3">HTH CENPB-type domain-containing protein</fullName>
    </recommendedName>
</protein>